<dbReference type="HAMAP" id="MF_01326_B">
    <property type="entry name" value="Ribosomal_uL24_B"/>
    <property type="match status" value="1"/>
</dbReference>
<evidence type="ECO:0000313" key="7">
    <source>
        <dbReference type="EMBL" id="PIT97600.1"/>
    </source>
</evidence>
<keyword evidence="5" id="KW-0699">rRNA-binding</keyword>
<evidence type="ECO:0000256" key="1">
    <source>
        <dbReference type="ARBA" id="ARBA00010618"/>
    </source>
</evidence>
<evidence type="ECO:0000256" key="4">
    <source>
        <dbReference type="ARBA" id="ARBA00035206"/>
    </source>
</evidence>
<dbReference type="GO" id="GO:0003735">
    <property type="term" value="F:structural constituent of ribosome"/>
    <property type="evidence" value="ECO:0007669"/>
    <property type="project" value="InterPro"/>
</dbReference>
<dbReference type="SMART" id="SM00739">
    <property type="entry name" value="KOW"/>
    <property type="match status" value="1"/>
</dbReference>
<dbReference type="CDD" id="cd06089">
    <property type="entry name" value="KOW_RPL26"/>
    <property type="match status" value="1"/>
</dbReference>
<keyword evidence="5" id="KW-0694">RNA-binding</keyword>
<dbReference type="Pfam" id="PF17136">
    <property type="entry name" value="ribosomal_L24"/>
    <property type="match status" value="1"/>
</dbReference>
<evidence type="ECO:0000256" key="3">
    <source>
        <dbReference type="ARBA" id="ARBA00023274"/>
    </source>
</evidence>
<dbReference type="SUPFAM" id="SSF50104">
    <property type="entry name" value="Translation proteins SH3-like domain"/>
    <property type="match status" value="1"/>
</dbReference>
<dbReference type="GO" id="GO:0005840">
    <property type="term" value="C:ribosome"/>
    <property type="evidence" value="ECO:0007669"/>
    <property type="project" value="UniProtKB-KW"/>
</dbReference>
<comment type="function">
    <text evidence="5">One of two assembly initiator proteins, it binds directly to the 5'-end of the 23S rRNA, where it nucleates assembly of the 50S subunit.</text>
</comment>
<feature type="domain" description="KOW" evidence="6">
    <location>
        <begin position="3"/>
        <end position="30"/>
    </location>
</feature>
<dbReference type="Pfam" id="PF00467">
    <property type="entry name" value="KOW"/>
    <property type="match status" value="1"/>
</dbReference>
<proteinExistence type="inferred from homology"/>
<dbReference type="PANTHER" id="PTHR12903">
    <property type="entry name" value="MITOCHONDRIAL RIBOSOMAL PROTEIN L24"/>
    <property type="match status" value="1"/>
</dbReference>
<dbReference type="GO" id="GO:1990904">
    <property type="term" value="C:ribonucleoprotein complex"/>
    <property type="evidence" value="ECO:0007669"/>
    <property type="project" value="UniProtKB-KW"/>
</dbReference>
<dbReference type="Gene3D" id="2.30.30.30">
    <property type="match status" value="1"/>
</dbReference>
<evidence type="ECO:0000256" key="2">
    <source>
        <dbReference type="ARBA" id="ARBA00022980"/>
    </source>
</evidence>
<dbReference type="AlphaFoldDB" id="A0A2M6WXU3"/>
<organism evidence="7 8">
    <name type="scientific">Candidatus Berkelbacteria bacterium CG10_big_fil_rev_8_21_14_0_10_41_12</name>
    <dbReference type="NCBI Taxonomy" id="1974513"/>
    <lineage>
        <taxon>Bacteria</taxon>
        <taxon>Candidatus Berkelbacteria</taxon>
    </lineage>
</organism>
<name>A0A2M6WXU3_9BACT</name>
<dbReference type="InterPro" id="IPR003256">
    <property type="entry name" value="Ribosomal_uL24"/>
</dbReference>
<keyword evidence="2 5" id="KW-0689">Ribosomal protein</keyword>
<keyword evidence="3 5" id="KW-0687">Ribonucleoprotein</keyword>
<gene>
    <name evidence="5 7" type="primary">rplX</name>
    <name evidence="7" type="ORF">COT77_00615</name>
</gene>
<dbReference type="Proteomes" id="UP000228596">
    <property type="component" value="Unassembled WGS sequence"/>
</dbReference>
<dbReference type="InterPro" id="IPR008991">
    <property type="entry name" value="Translation_prot_SH3-like_sf"/>
</dbReference>
<dbReference type="GO" id="GO:0019843">
    <property type="term" value="F:rRNA binding"/>
    <property type="evidence" value="ECO:0007669"/>
    <property type="project" value="UniProtKB-UniRule"/>
</dbReference>
<comment type="subunit">
    <text evidence="5">Part of the 50S ribosomal subunit.</text>
</comment>
<evidence type="ECO:0000313" key="8">
    <source>
        <dbReference type="Proteomes" id="UP000228596"/>
    </source>
</evidence>
<dbReference type="InterPro" id="IPR041988">
    <property type="entry name" value="Ribosomal_uL24_KOW"/>
</dbReference>
<comment type="caution">
    <text evidence="7">The sequence shown here is derived from an EMBL/GenBank/DDBJ whole genome shotgun (WGS) entry which is preliminary data.</text>
</comment>
<dbReference type="InterPro" id="IPR014722">
    <property type="entry name" value="Rib_uL2_dom2"/>
</dbReference>
<dbReference type="EMBL" id="PEZV01000004">
    <property type="protein sequence ID" value="PIT97600.1"/>
    <property type="molecule type" value="Genomic_DNA"/>
</dbReference>
<accession>A0A2M6WXU3</accession>
<protein>
    <recommendedName>
        <fullName evidence="4 5">Large ribosomal subunit protein uL24</fullName>
    </recommendedName>
</protein>
<dbReference type="InterPro" id="IPR057264">
    <property type="entry name" value="Ribosomal_uL24_C"/>
</dbReference>
<dbReference type="GO" id="GO:0006412">
    <property type="term" value="P:translation"/>
    <property type="evidence" value="ECO:0007669"/>
    <property type="project" value="UniProtKB-UniRule"/>
</dbReference>
<comment type="similarity">
    <text evidence="1 5">Belongs to the universal ribosomal protein uL24 family.</text>
</comment>
<evidence type="ECO:0000256" key="5">
    <source>
        <dbReference type="HAMAP-Rule" id="MF_01326"/>
    </source>
</evidence>
<evidence type="ECO:0000259" key="6">
    <source>
        <dbReference type="SMART" id="SM00739"/>
    </source>
</evidence>
<comment type="function">
    <text evidence="5">One of the proteins that surrounds the polypeptide exit tunnel on the outside of the subunit.</text>
</comment>
<dbReference type="InterPro" id="IPR005824">
    <property type="entry name" value="KOW"/>
</dbReference>
<dbReference type="NCBIfam" id="TIGR01079">
    <property type="entry name" value="rplX_bact"/>
    <property type="match status" value="1"/>
</dbReference>
<sequence length="109" mass="12143">MKKLKINDIVYINSGKDKGKTGKVLSVKSDKILVESINKMKKHIKPSKINPQGGIVDKELAIDISNVVVVCPSCNRPTRVGFKKTGENVSRICKRCKEVITYETARQSK</sequence>
<reference evidence="8" key="1">
    <citation type="submission" date="2017-09" db="EMBL/GenBank/DDBJ databases">
        <title>Depth-based differentiation of microbial function through sediment-hosted aquifers and enrichment of novel symbionts in the deep terrestrial subsurface.</title>
        <authorList>
            <person name="Probst A.J."/>
            <person name="Ladd B."/>
            <person name="Jarett J.K."/>
            <person name="Geller-Mcgrath D.E."/>
            <person name="Sieber C.M.K."/>
            <person name="Emerson J.B."/>
            <person name="Anantharaman K."/>
            <person name="Thomas B.C."/>
            <person name="Malmstrom R."/>
            <person name="Stieglmeier M."/>
            <person name="Klingl A."/>
            <person name="Woyke T."/>
            <person name="Ryan C.M."/>
            <person name="Banfield J.F."/>
        </authorList>
    </citation>
    <scope>NUCLEOTIDE SEQUENCE [LARGE SCALE GENOMIC DNA]</scope>
</reference>